<dbReference type="Proteomes" id="UP000515211">
    <property type="component" value="Chromosome 6"/>
</dbReference>
<dbReference type="OrthoDB" id="2129491at2759"/>
<dbReference type="GO" id="GO:0005849">
    <property type="term" value="C:mRNA cleavage factor complex"/>
    <property type="evidence" value="ECO:0007669"/>
    <property type="project" value="TreeGrafter"/>
</dbReference>
<dbReference type="Gene3D" id="1.25.40.90">
    <property type="match status" value="1"/>
</dbReference>
<dbReference type="InterPro" id="IPR057242">
    <property type="entry name" value="PCFS4-like"/>
</dbReference>
<feature type="compositionally biased region" description="Polar residues" evidence="2">
    <location>
        <begin position="526"/>
        <end position="540"/>
    </location>
</feature>
<dbReference type="PROSITE" id="PS00028">
    <property type="entry name" value="ZINC_FINGER_C2H2_1"/>
    <property type="match status" value="1"/>
</dbReference>
<dbReference type="PANTHER" id="PTHR15921:SF3">
    <property type="entry name" value="PRE-MRNA CLEAVAGE COMPLEX 2 PROTEIN PCF11"/>
    <property type="match status" value="1"/>
</dbReference>
<dbReference type="CDD" id="cd16982">
    <property type="entry name" value="CID_Pcf11"/>
    <property type="match status" value="1"/>
</dbReference>
<keyword evidence="4" id="KW-1185">Reference proteome</keyword>
<organism evidence="4 5">
    <name type="scientific">Arachis duranensis</name>
    <name type="common">Wild peanut</name>
    <dbReference type="NCBI Taxonomy" id="130453"/>
    <lineage>
        <taxon>Eukaryota</taxon>
        <taxon>Viridiplantae</taxon>
        <taxon>Streptophyta</taxon>
        <taxon>Embryophyta</taxon>
        <taxon>Tracheophyta</taxon>
        <taxon>Spermatophyta</taxon>
        <taxon>Magnoliopsida</taxon>
        <taxon>eudicotyledons</taxon>
        <taxon>Gunneridae</taxon>
        <taxon>Pentapetalae</taxon>
        <taxon>rosids</taxon>
        <taxon>fabids</taxon>
        <taxon>Fabales</taxon>
        <taxon>Fabaceae</taxon>
        <taxon>Papilionoideae</taxon>
        <taxon>50 kb inversion clade</taxon>
        <taxon>dalbergioids sensu lato</taxon>
        <taxon>Dalbergieae</taxon>
        <taxon>Pterocarpus clade</taxon>
        <taxon>Arachis</taxon>
    </lineage>
</organism>
<feature type="region of interest" description="Disordered" evidence="2">
    <location>
        <begin position="607"/>
        <end position="630"/>
    </location>
</feature>
<dbReference type="GO" id="GO:0000993">
    <property type="term" value="F:RNA polymerase II complex binding"/>
    <property type="evidence" value="ECO:0007669"/>
    <property type="project" value="InterPro"/>
</dbReference>
<feature type="compositionally biased region" description="Low complexity" evidence="2">
    <location>
        <begin position="35"/>
        <end position="47"/>
    </location>
</feature>
<accession>A0A6P4DLN3</accession>
<dbReference type="Pfam" id="PF23228">
    <property type="entry name" value="zf_PCFS4"/>
    <property type="match status" value="1"/>
</dbReference>
<dbReference type="InterPro" id="IPR008942">
    <property type="entry name" value="ENTH_VHS"/>
</dbReference>
<dbReference type="GO" id="GO:0006369">
    <property type="term" value="P:termination of RNA polymerase II transcription"/>
    <property type="evidence" value="ECO:0007669"/>
    <property type="project" value="InterPro"/>
</dbReference>
<feature type="region of interest" description="Disordered" evidence="2">
    <location>
        <begin position="214"/>
        <end position="238"/>
    </location>
</feature>
<evidence type="ECO:0000313" key="4">
    <source>
        <dbReference type="Proteomes" id="UP000515211"/>
    </source>
</evidence>
<dbReference type="InterPro" id="IPR047415">
    <property type="entry name" value="Pcf11_CID"/>
</dbReference>
<feature type="compositionally biased region" description="Polar residues" evidence="2">
    <location>
        <begin position="735"/>
        <end position="746"/>
    </location>
</feature>
<keyword evidence="1" id="KW-0507">mRNA processing</keyword>
<feature type="compositionally biased region" description="Basic and acidic residues" evidence="2">
    <location>
        <begin position="61"/>
        <end position="74"/>
    </location>
</feature>
<feature type="domain" description="CID" evidence="3">
    <location>
        <begin position="79"/>
        <end position="207"/>
    </location>
</feature>
<dbReference type="GeneID" id="107493854"/>
<feature type="region of interest" description="Disordered" evidence="2">
    <location>
        <begin position="512"/>
        <end position="549"/>
    </location>
</feature>
<feature type="compositionally biased region" description="Basic and acidic residues" evidence="2">
    <location>
        <begin position="1"/>
        <end position="25"/>
    </location>
</feature>
<dbReference type="GO" id="GO:0003729">
    <property type="term" value="F:mRNA binding"/>
    <property type="evidence" value="ECO:0007669"/>
    <property type="project" value="InterPro"/>
</dbReference>
<reference evidence="4" key="1">
    <citation type="journal article" date="2016" name="Nat. Genet.">
        <title>The genome sequences of Arachis duranensis and Arachis ipaensis, the diploid ancestors of cultivated peanut.</title>
        <authorList>
            <person name="Bertioli D.J."/>
            <person name="Cannon S.B."/>
            <person name="Froenicke L."/>
            <person name="Huang G."/>
            <person name="Farmer A.D."/>
            <person name="Cannon E.K."/>
            <person name="Liu X."/>
            <person name="Gao D."/>
            <person name="Clevenger J."/>
            <person name="Dash S."/>
            <person name="Ren L."/>
            <person name="Moretzsohn M.C."/>
            <person name="Shirasawa K."/>
            <person name="Huang W."/>
            <person name="Vidigal B."/>
            <person name="Abernathy B."/>
            <person name="Chu Y."/>
            <person name="Niederhuth C.E."/>
            <person name="Umale P."/>
            <person name="Araujo A.C."/>
            <person name="Kozik A."/>
            <person name="Kim K.D."/>
            <person name="Burow M.D."/>
            <person name="Varshney R.K."/>
            <person name="Wang X."/>
            <person name="Zhang X."/>
            <person name="Barkley N."/>
            <person name="Guimaraes P.M."/>
            <person name="Isobe S."/>
            <person name="Guo B."/>
            <person name="Liao B."/>
            <person name="Stalker H.T."/>
            <person name="Schmitz R.J."/>
            <person name="Scheffler B.E."/>
            <person name="Leal-Bertioli S.C."/>
            <person name="Xun X."/>
            <person name="Jackson S.A."/>
            <person name="Michelmore R."/>
            <person name="Ozias-Akins P."/>
        </authorList>
    </citation>
    <scope>NUCLEOTIDE SEQUENCE [LARGE SCALE GENOMIC DNA]</scope>
    <source>
        <strain evidence="4">cv. V14167</strain>
    </source>
</reference>
<feature type="compositionally biased region" description="Polar residues" evidence="2">
    <location>
        <begin position="753"/>
        <end position="770"/>
    </location>
</feature>
<dbReference type="FunFam" id="1.25.40.90:FF:000023">
    <property type="entry name" value="polyadenylation and cleavage factor homolog 4"/>
    <property type="match status" value="1"/>
</dbReference>
<dbReference type="InterPro" id="IPR006569">
    <property type="entry name" value="CID_dom"/>
</dbReference>
<feature type="compositionally biased region" description="Polar residues" evidence="2">
    <location>
        <begin position="48"/>
        <end position="60"/>
    </location>
</feature>
<reference evidence="5" key="2">
    <citation type="submission" date="2025-08" db="UniProtKB">
        <authorList>
            <consortium name="RefSeq"/>
        </authorList>
    </citation>
    <scope>IDENTIFICATION</scope>
    <source>
        <tissue evidence="5">Whole plant</tissue>
    </source>
</reference>
<dbReference type="SUPFAM" id="SSF48464">
    <property type="entry name" value="ENTH/VHS domain"/>
    <property type="match status" value="1"/>
</dbReference>
<dbReference type="SMART" id="SM00582">
    <property type="entry name" value="RPR"/>
    <property type="match status" value="1"/>
</dbReference>
<feature type="compositionally biased region" description="Low complexity" evidence="2">
    <location>
        <begin position="214"/>
        <end position="226"/>
    </location>
</feature>
<feature type="region of interest" description="Disordered" evidence="2">
    <location>
        <begin position="1"/>
        <end position="80"/>
    </location>
</feature>
<dbReference type="RefSeq" id="XP_015970374.1">
    <property type="nucleotide sequence ID" value="XM_016114888.3"/>
</dbReference>
<dbReference type="PROSITE" id="PS51391">
    <property type="entry name" value="CID"/>
    <property type="match status" value="1"/>
</dbReference>
<dbReference type="PANTHER" id="PTHR15921">
    <property type="entry name" value="PRE-MRNA CLEAVAGE COMPLEX II"/>
    <property type="match status" value="1"/>
</dbReference>
<dbReference type="InterPro" id="IPR013087">
    <property type="entry name" value="Znf_C2H2_type"/>
</dbReference>
<dbReference type="InterPro" id="IPR045154">
    <property type="entry name" value="PCF11-like"/>
</dbReference>
<evidence type="ECO:0000256" key="1">
    <source>
        <dbReference type="ARBA" id="ARBA00022664"/>
    </source>
</evidence>
<dbReference type="KEGG" id="adu:107493854"/>
<dbReference type="Pfam" id="PF04818">
    <property type="entry name" value="CID"/>
    <property type="match status" value="1"/>
</dbReference>
<dbReference type="GO" id="GO:0005737">
    <property type="term" value="C:cytoplasm"/>
    <property type="evidence" value="ECO:0007669"/>
    <property type="project" value="TreeGrafter"/>
</dbReference>
<name>A0A6P4DLN3_ARADU</name>
<evidence type="ECO:0000256" key="2">
    <source>
        <dbReference type="SAM" id="MobiDB-lite"/>
    </source>
</evidence>
<protein>
    <submittedName>
        <fullName evidence="5">Polyadenylation and cleavage factor homolog 4 isoform X1</fullName>
    </submittedName>
</protein>
<feature type="compositionally biased region" description="Polar residues" evidence="2">
    <location>
        <begin position="618"/>
        <end position="630"/>
    </location>
</feature>
<feature type="region of interest" description="Disordered" evidence="2">
    <location>
        <begin position="722"/>
        <end position="770"/>
    </location>
</feature>
<sequence>MNMESTRRSFDRSREPGAKKPRLIDELDSSSNPISRPFSQPRQPPSSAVTPLTSATARFRTNSDRDFESSDRYHPQPPPHQELVSQYKAALAELTFNSKPIITNLTIIAGENLSAAKAIAGTVCTNILEVPNEQKLPSLYLLDSIVKNIGRDYIKYFAARLPEVFIKAYKQVDPPVHSSMRHLFGTWKGYFPPQTLQMIEKELGFTPAVNGSASSSATLRSESQSQRPAHSIHVNPKYLERQRLQQSSRIKGVANDTTRAILNSNEDSERSSRVLGASRPWLDPRINMHVCRRIQRDAYNNSVPEKSLAESYGAIKNSSGISSIGTTGSRVTELGHDKTWYKAGISVAENTSNQSNGFSLKLGFSNREAPKSMNLGAHHQPTQNLTSIQSSVVPGSWKNSEEEEFMWDEMNSGMIGDGAASIANNMNTEPWMGGDDENLDGDQSQILHHDREISTARKQSFASGGHSSLPWQLQEQRSNEKLNLRPGHSEELLSALGCLPANTSSLVVRMPNQSSMPNATKDMSETMGQKQFDSMGTKPTSVQSPLQQQSASLPVTKLHPHPTQNLLEQDNGKASKTSQFLGDLQRQYIRDQPAALPPNAQVGRLHRSREKDLHGPLSSETSFLPRHQQQPLVSSQTEVIAKTKPLHSKVSLASESSEQSKSSLSAATVQTRFLNKSITNSFPGTSSSLVTKNLPSDLGVCPALSGRPSSATLISSVSAVASPSTLVPPDDDSSILDNISQANTGQKPKVSTKLPTSSNMSTVSAPTSTATKNNSLNPIANLLSSLVAKGLISTDSESSTKVPTEALVQLEARTESITASSSLPVPSVTGSTVLPVTSSKVVEDDAKASLIVSQSTNTKIRNIIGFDFKPDIVREMHPTVIKGLLDDSQHHCRFCGIKLKQEEQFNKHLEWHFAREREQHGLIRASRKWYENWFLSEPSDSVDDYCEETDRSPFDAMVPADESQCLCVLCGDLFEDVYCQERDEWMFEGAVYINNLDRNGEMESRNVGPIVHAKCLSENSVAGGIKMEQD</sequence>
<evidence type="ECO:0000313" key="5">
    <source>
        <dbReference type="RefSeq" id="XP_015970374.1"/>
    </source>
</evidence>
<gene>
    <name evidence="5" type="primary">LOC107493854</name>
</gene>
<dbReference type="GO" id="GO:0031124">
    <property type="term" value="P:mRNA 3'-end processing"/>
    <property type="evidence" value="ECO:0007669"/>
    <property type="project" value="InterPro"/>
</dbReference>
<dbReference type="AlphaFoldDB" id="A0A6P4DLN3"/>
<evidence type="ECO:0000259" key="3">
    <source>
        <dbReference type="PROSITE" id="PS51391"/>
    </source>
</evidence>
<proteinExistence type="predicted"/>